<evidence type="ECO:0000256" key="1">
    <source>
        <dbReference type="SAM" id="MobiDB-lite"/>
    </source>
</evidence>
<reference evidence="2 3" key="1">
    <citation type="submission" date="2015-09" db="EMBL/GenBank/DDBJ databases">
        <title>Draft genome of the parasitic nematode Teladorsagia circumcincta isolate WARC Sus (inbred).</title>
        <authorList>
            <person name="Mitreva M."/>
        </authorList>
    </citation>
    <scope>NUCLEOTIDE SEQUENCE [LARGE SCALE GENOMIC DNA]</scope>
    <source>
        <strain evidence="2 3">S</strain>
    </source>
</reference>
<gene>
    <name evidence="2" type="ORF">TELCIR_12863</name>
</gene>
<feature type="region of interest" description="Disordered" evidence="1">
    <location>
        <begin position="198"/>
        <end position="275"/>
    </location>
</feature>
<name>A0A2G9U5K7_TELCI</name>
<organism evidence="2 3">
    <name type="scientific">Teladorsagia circumcincta</name>
    <name type="common">Brown stomach worm</name>
    <name type="synonym">Ostertagia circumcincta</name>
    <dbReference type="NCBI Taxonomy" id="45464"/>
    <lineage>
        <taxon>Eukaryota</taxon>
        <taxon>Metazoa</taxon>
        <taxon>Ecdysozoa</taxon>
        <taxon>Nematoda</taxon>
        <taxon>Chromadorea</taxon>
        <taxon>Rhabditida</taxon>
        <taxon>Rhabditina</taxon>
        <taxon>Rhabditomorpha</taxon>
        <taxon>Strongyloidea</taxon>
        <taxon>Trichostrongylidae</taxon>
        <taxon>Teladorsagia</taxon>
    </lineage>
</organism>
<protein>
    <submittedName>
        <fullName evidence="2">Uncharacterized protein</fullName>
    </submittedName>
</protein>
<dbReference type="EMBL" id="KZ348993">
    <property type="protein sequence ID" value="PIO65465.1"/>
    <property type="molecule type" value="Genomic_DNA"/>
</dbReference>
<evidence type="ECO:0000313" key="3">
    <source>
        <dbReference type="Proteomes" id="UP000230423"/>
    </source>
</evidence>
<accession>A0A2G9U5K7</accession>
<proteinExistence type="predicted"/>
<feature type="compositionally biased region" description="Basic and acidic residues" evidence="1">
    <location>
        <begin position="260"/>
        <end position="275"/>
    </location>
</feature>
<evidence type="ECO:0000313" key="2">
    <source>
        <dbReference type="EMBL" id="PIO65465.1"/>
    </source>
</evidence>
<dbReference type="AlphaFoldDB" id="A0A2G9U5K7"/>
<dbReference type="Proteomes" id="UP000230423">
    <property type="component" value="Unassembled WGS sequence"/>
</dbReference>
<keyword evidence="3" id="KW-1185">Reference proteome</keyword>
<sequence length="275" mass="30206">MGLDFRSLVVNSLVKVSLERFSSAVRAATNKFLNETKVLSVSTGEISSLSERGAPTSGPPQPSPEISMWDDICVYGNAILEALNNLRYTPSPMLESFTELDMRAIIASCDGGERIEEILQNLSSRERFLAQEELFLSQQDQMVTHENASTAADQLDTQEVKAPEFTDTSMCSPPQHDSSIIHFDLGDDQDEAKVENLDPVPVTDSNDLKTAASHSQQDPDTAETQLTVATDDDLPALVETAPSPLYSETELVPTQETDQQSDKQNSERSEHAKKD</sequence>
<feature type="compositionally biased region" description="Polar residues" evidence="1">
    <location>
        <begin position="212"/>
        <end position="228"/>
    </location>
</feature>
<dbReference type="OrthoDB" id="1661054at2759"/>